<reference evidence="1 2" key="1">
    <citation type="journal article" date="2018" name="Front. Plant Sci.">
        <title>Red Clover (Trifolium pratense) and Zigzag Clover (T. medium) - A Picture of Genomic Similarities and Differences.</title>
        <authorList>
            <person name="Dluhosova J."/>
            <person name="Istvanek J."/>
            <person name="Nedelnik J."/>
            <person name="Repkova J."/>
        </authorList>
    </citation>
    <scope>NUCLEOTIDE SEQUENCE [LARGE SCALE GENOMIC DNA]</scope>
    <source>
        <strain evidence="2">cv. 10/8</strain>
        <tissue evidence="1">Leaf</tissue>
    </source>
</reference>
<evidence type="ECO:0000313" key="1">
    <source>
        <dbReference type="EMBL" id="MCI73119.1"/>
    </source>
</evidence>
<evidence type="ECO:0000313" key="2">
    <source>
        <dbReference type="Proteomes" id="UP000265520"/>
    </source>
</evidence>
<organism evidence="1 2">
    <name type="scientific">Trifolium medium</name>
    <dbReference type="NCBI Taxonomy" id="97028"/>
    <lineage>
        <taxon>Eukaryota</taxon>
        <taxon>Viridiplantae</taxon>
        <taxon>Streptophyta</taxon>
        <taxon>Embryophyta</taxon>
        <taxon>Tracheophyta</taxon>
        <taxon>Spermatophyta</taxon>
        <taxon>Magnoliopsida</taxon>
        <taxon>eudicotyledons</taxon>
        <taxon>Gunneridae</taxon>
        <taxon>Pentapetalae</taxon>
        <taxon>rosids</taxon>
        <taxon>fabids</taxon>
        <taxon>Fabales</taxon>
        <taxon>Fabaceae</taxon>
        <taxon>Papilionoideae</taxon>
        <taxon>50 kb inversion clade</taxon>
        <taxon>NPAAA clade</taxon>
        <taxon>Hologalegina</taxon>
        <taxon>IRL clade</taxon>
        <taxon>Trifolieae</taxon>
        <taxon>Trifolium</taxon>
    </lineage>
</organism>
<sequence length="63" mass="6843">GGECVVKGDKIGDAIKEIMENELLKAKAMELKEGGRKAISVGGDCEVTIQKLIQKWKNDVNNV</sequence>
<name>A0A392UHP2_9FABA</name>
<accession>A0A392UHP2</accession>
<keyword evidence="2" id="KW-1185">Reference proteome</keyword>
<proteinExistence type="predicted"/>
<dbReference type="AlphaFoldDB" id="A0A392UHP2"/>
<dbReference type="Proteomes" id="UP000265520">
    <property type="component" value="Unassembled WGS sequence"/>
</dbReference>
<dbReference type="EMBL" id="LXQA010831732">
    <property type="protein sequence ID" value="MCI73119.1"/>
    <property type="molecule type" value="Genomic_DNA"/>
</dbReference>
<dbReference type="GO" id="GO:0016740">
    <property type="term" value="F:transferase activity"/>
    <property type="evidence" value="ECO:0007669"/>
    <property type="project" value="UniProtKB-KW"/>
</dbReference>
<comment type="caution">
    <text evidence="1">The sequence shown here is derived from an EMBL/GenBank/DDBJ whole genome shotgun (WGS) entry which is preliminary data.</text>
</comment>
<protein>
    <submittedName>
        <fullName evidence="1">Anthocyanidin 53-O-glucosyltransferase-like</fullName>
    </submittedName>
</protein>
<feature type="non-terminal residue" evidence="1">
    <location>
        <position position="1"/>
    </location>
</feature>
<dbReference type="SUPFAM" id="SSF53756">
    <property type="entry name" value="UDP-Glycosyltransferase/glycogen phosphorylase"/>
    <property type="match status" value="1"/>
</dbReference>
<keyword evidence="1" id="KW-0808">Transferase</keyword>